<dbReference type="InterPro" id="IPR019800">
    <property type="entry name" value="Glyco_hydro_3_AS"/>
</dbReference>
<reference evidence="7 8" key="1">
    <citation type="submission" date="2023-07" db="EMBL/GenBank/DDBJ databases">
        <title>Sequencing the genomes of 1000 actinobacteria strains.</title>
        <authorList>
            <person name="Klenk H.-P."/>
        </authorList>
    </citation>
    <scope>NUCLEOTIDE SEQUENCE [LARGE SCALE GENOMIC DNA]</scope>
    <source>
        <strain evidence="7 8">DSM 19426</strain>
    </source>
</reference>
<proteinExistence type="inferred from homology"/>
<keyword evidence="4 7" id="KW-0326">Glycosidase</keyword>
<dbReference type="Pfam" id="PF00933">
    <property type="entry name" value="Glyco_hydro_3"/>
    <property type="match status" value="1"/>
</dbReference>
<comment type="similarity">
    <text evidence="1 4">Belongs to the glycosyl hydrolase 3 family.</text>
</comment>
<evidence type="ECO:0000259" key="6">
    <source>
        <dbReference type="SMART" id="SM01217"/>
    </source>
</evidence>
<dbReference type="InterPro" id="IPR017853">
    <property type="entry name" value="GH"/>
</dbReference>
<dbReference type="SMART" id="SM01217">
    <property type="entry name" value="Fn3_like"/>
    <property type="match status" value="1"/>
</dbReference>
<dbReference type="SUPFAM" id="SSF51445">
    <property type="entry name" value="(Trans)glycosidases"/>
    <property type="match status" value="1"/>
</dbReference>
<dbReference type="Gene3D" id="3.40.50.1700">
    <property type="entry name" value="Glycoside hydrolase family 3 C-terminal domain"/>
    <property type="match status" value="1"/>
</dbReference>
<organism evidence="7 8">
    <name type="scientific">Nocardioides marmoribigeumensis</name>
    <dbReference type="NCBI Taxonomy" id="433649"/>
    <lineage>
        <taxon>Bacteria</taxon>
        <taxon>Bacillati</taxon>
        <taxon>Actinomycetota</taxon>
        <taxon>Actinomycetes</taxon>
        <taxon>Propionibacteriales</taxon>
        <taxon>Nocardioidaceae</taxon>
        <taxon>Nocardioides</taxon>
    </lineage>
</organism>
<dbReference type="Proteomes" id="UP001183648">
    <property type="component" value="Unassembled WGS sequence"/>
</dbReference>
<evidence type="ECO:0000256" key="3">
    <source>
        <dbReference type="ARBA" id="ARBA00023277"/>
    </source>
</evidence>
<evidence type="ECO:0000313" key="7">
    <source>
        <dbReference type="EMBL" id="MDR7363475.1"/>
    </source>
</evidence>
<keyword evidence="8" id="KW-1185">Reference proteome</keyword>
<dbReference type="Gene3D" id="3.20.20.300">
    <property type="entry name" value="Glycoside hydrolase, family 3, N-terminal domain"/>
    <property type="match status" value="1"/>
</dbReference>
<protein>
    <submittedName>
        <fullName evidence="7">Beta-glucosidase</fullName>
        <ecNumber evidence="7">3.2.1.21</ecNumber>
    </submittedName>
</protein>
<comment type="caution">
    <text evidence="7">The sequence shown here is derived from an EMBL/GenBank/DDBJ whole genome shotgun (WGS) entry which is preliminary data.</text>
</comment>
<name>A0ABU2BYK5_9ACTN</name>
<evidence type="ECO:0000256" key="4">
    <source>
        <dbReference type="RuleBase" id="RU361161"/>
    </source>
</evidence>
<evidence type="ECO:0000256" key="2">
    <source>
        <dbReference type="ARBA" id="ARBA00022801"/>
    </source>
</evidence>
<dbReference type="InterPro" id="IPR013783">
    <property type="entry name" value="Ig-like_fold"/>
</dbReference>
<feature type="chain" id="PRO_5046865507" evidence="5">
    <location>
        <begin position="29"/>
        <end position="737"/>
    </location>
</feature>
<dbReference type="PROSITE" id="PS00775">
    <property type="entry name" value="GLYCOSYL_HYDROL_F3"/>
    <property type="match status" value="1"/>
</dbReference>
<dbReference type="PRINTS" id="PR00133">
    <property type="entry name" value="GLHYDRLASE3"/>
</dbReference>
<dbReference type="PANTHER" id="PTHR42715">
    <property type="entry name" value="BETA-GLUCOSIDASE"/>
    <property type="match status" value="1"/>
</dbReference>
<dbReference type="Pfam" id="PF01915">
    <property type="entry name" value="Glyco_hydro_3_C"/>
    <property type="match status" value="1"/>
</dbReference>
<keyword evidence="3" id="KW-0119">Carbohydrate metabolism</keyword>
<dbReference type="InterPro" id="IPR001764">
    <property type="entry name" value="Glyco_hydro_3_N"/>
</dbReference>
<feature type="domain" description="Fibronectin type III-like" evidence="6">
    <location>
        <begin position="657"/>
        <end position="726"/>
    </location>
</feature>
<dbReference type="SUPFAM" id="SSF52279">
    <property type="entry name" value="Beta-D-glucan exohydrolase, C-terminal domain"/>
    <property type="match status" value="1"/>
</dbReference>
<gene>
    <name evidence="7" type="ORF">J2S63_003028</name>
</gene>
<dbReference type="PANTHER" id="PTHR42715:SF10">
    <property type="entry name" value="BETA-GLUCOSIDASE"/>
    <property type="match status" value="1"/>
</dbReference>
<evidence type="ECO:0000256" key="1">
    <source>
        <dbReference type="ARBA" id="ARBA00005336"/>
    </source>
</evidence>
<dbReference type="RefSeq" id="WP_310303926.1">
    <property type="nucleotide sequence ID" value="NZ_BAAAPS010000003.1"/>
</dbReference>
<dbReference type="InterPro" id="IPR002772">
    <property type="entry name" value="Glyco_hydro_3_C"/>
</dbReference>
<dbReference type="Pfam" id="PF14310">
    <property type="entry name" value="Fn3-like"/>
    <property type="match status" value="1"/>
</dbReference>
<dbReference type="GO" id="GO:0008422">
    <property type="term" value="F:beta-glucosidase activity"/>
    <property type="evidence" value="ECO:0007669"/>
    <property type="project" value="UniProtKB-EC"/>
</dbReference>
<feature type="signal peptide" evidence="5">
    <location>
        <begin position="1"/>
        <end position="28"/>
    </location>
</feature>
<keyword evidence="5" id="KW-0732">Signal</keyword>
<dbReference type="InterPro" id="IPR036962">
    <property type="entry name" value="Glyco_hydro_3_N_sf"/>
</dbReference>
<dbReference type="InterPro" id="IPR026891">
    <property type="entry name" value="Fn3-like"/>
</dbReference>
<dbReference type="EMBL" id="JAVDYG010000001">
    <property type="protein sequence ID" value="MDR7363475.1"/>
    <property type="molecule type" value="Genomic_DNA"/>
</dbReference>
<keyword evidence="2 4" id="KW-0378">Hydrolase</keyword>
<evidence type="ECO:0000256" key="5">
    <source>
        <dbReference type="SAM" id="SignalP"/>
    </source>
</evidence>
<sequence length="737" mass="79066">MPRSLTAAAAATLVGGLLSLVGTSPATAGTDPACARWMDRRDSASERADALVGAMSLDQELHMLTFGDPPWVTYYGNAGHVDGIPELCVPDLVLSDAGSGVAGMHLATTVFPSGVAQASTWDPALERDLGRAIGAEAHSKGVNVMLAPGMNLARTPYNGRNFEYFGEDPHLSSEMTVPFIRGIQDNPVIADAKHFAFNEQEVDRMTIDTHVPERAARELYLAPFEAAVRRAGVGSIMCSYNRIDGKHACQNRALLTGILRRDWGFRGFVVSDWGATHSTAPSANAGMDLEMHAFASSLPATSVFGAGSRYYGADSLRAAMAKGSITRTRIDAMVRNITRSMFAQGLFDHVVAPGPVPYLSDVSTPEHRALARRVAAEATVMLKNHEHLLPLRNVDGGRTIAVVGYAANPVGAANSVSGGGSSRGPNLPPRIVSALEGIQAQAAAHGDRVVYVEGSNVEDARLAAQAADVAVVVATDGSSEGTDRPDLGLRPSACVTLFCQSVPLEQEKMIAAVTQANRRNVVVLDIGAPVRMPWLSDAGAVLVPWYGGAEHGNALGAVLYGELEPGGRLPQTFPRSERQVRFTPAQYPGRDGRVTYSEGLHVGYRWYDAQGVSPLFPFGFGLGYTTYSFRDLAVRRDGRGALVRVTVRNTGTRPGKAVPQVYVAYPARAGEPPRQLRGFAAVRLQPGESRRVTIHLPRRAFARWSPSRHAWVVTPGTYRVRVGTSSRHLPLRGRIEW</sequence>
<evidence type="ECO:0000313" key="8">
    <source>
        <dbReference type="Proteomes" id="UP001183648"/>
    </source>
</evidence>
<dbReference type="InterPro" id="IPR050288">
    <property type="entry name" value="Cellulose_deg_GH3"/>
</dbReference>
<dbReference type="EC" id="3.2.1.21" evidence="7"/>
<dbReference type="InterPro" id="IPR036881">
    <property type="entry name" value="Glyco_hydro_3_C_sf"/>
</dbReference>
<dbReference type="Gene3D" id="2.60.40.10">
    <property type="entry name" value="Immunoglobulins"/>
    <property type="match status" value="1"/>
</dbReference>
<accession>A0ABU2BYK5</accession>